<dbReference type="InterPro" id="IPR027417">
    <property type="entry name" value="P-loop_NTPase"/>
</dbReference>
<dbReference type="Proteomes" id="UP001565368">
    <property type="component" value="Unassembled WGS sequence"/>
</dbReference>
<gene>
    <name evidence="3" type="ORF">Q8F55_003951</name>
</gene>
<dbReference type="Pfam" id="PF00025">
    <property type="entry name" value="Arf"/>
    <property type="match status" value="1"/>
</dbReference>
<proteinExistence type="predicted"/>
<organism evidence="3 4">
    <name type="scientific">Vanrija albida</name>
    <dbReference type="NCBI Taxonomy" id="181172"/>
    <lineage>
        <taxon>Eukaryota</taxon>
        <taxon>Fungi</taxon>
        <taxon>Dikarya</taxon>
        <taxon>Basidiomycota</taxon>
        <taxon>Agaricomycotina</taxon>
        <taxon>Tremellomycetes</taxon>
        <taxon>Trichosporonales</taxon>
        <taxon>Trichosporonaceae</taxon>
        <taxon>Vanrija</taxon>
    </lineage>
</organism>
<evidence type="ECO:0000313" key="3">
    <source>
        <dbReference type="EMBL" id="KAL1409952.1"/>
    </source>
</evidence>
<dbReference type="GeneID" id="95984994"/>
<keyword evidence="1" id="KW-0547">Nucleotide-binding</keyword>
<dbReference type="InterPro" id="IPR006689">
    <property type="entry name" value="Small_GTPase_ARF/SAR"/>
</dbReference>
<comment type="caution">
    <text evidence="3">The sequence shown here is derived from an EMBL/GenBank/DDBJ whole genome shotgun (WGS) entry which is preliminary data.</text>
</comment>
<dbReference type="RefSeq" id="XP_069209896.1">
    <property type="nucleotide sequence ID" value="XM_069352478.1"/>
</dbReference>
<dbReference type="SMART" id="SM00178">
    <property type="entry name" value="SAR"/>
    <property type="match status" value="1"/>
</dbReference>
<sequence>MVVARTAVGRELAVNSCTRAHDSHIATSGVTTLDTRPDPNPGHAHHGRYVLALPDPLTPVTFSSLWSRLFARKETKVLILGLDNAGKVRCFPDTANTQSTILYRITMGSVVASAPTVGSNHEIYDYKGVRFGLIDLGGQSSLRSSWNQYFAETEAIILVIDSNDPARLNLAKQELQKLVKAEVGAALGRADGKELRTALLLVLANKQDLPASEGRLTPAQVSEGLGLTDLREREWQIMGCSALTGLGLFEGMDWLVTKLSAK</sequence>
<dbReference type="SMART" id="SM00177">
    <property type="entry name" value="ARF"/>
    <property type="match status" value="1"/>
</dbReference>
<dbReference type="PANTHER" id="PTHR11711">
    <property type="entry name" value="ADP RIBOSYLATION FACTOR-RELATED"/>
    <property type="match status" value="1"/>
</dbReference>
<dbReference type="SUPFAM" id="SSF52540">
    <property type="entry name" value="P-loop containing nucleoside triphosphate hydrolases"/>
    <property type="match status" value="1"/>
</dbReference>
<reference evidence="3 4" key="1">
    <citation type="submission" date="2023-08" db="EMBL/GenBank/DDBJ databases">
        <title>Annotated Genome Sequence of Vanrija albida AlHP1.</title>
        <authorList>
            <person name="Herzog R."/>
        </authorList>
    </citation>
    <scope>NUCLEOTIDE SEQUENCE [LARGE SCALE GENOMIC DNA]</scope>
    <source>
        <strain evidence="3 4">AlHP1</strain>
    </source>
</reference>
<keyword evidence="4" id="KW-1185">Reference proteome</keyword>
<evidence type="ECO:0000256" key="1">
    <source>
        <dbReference type="ARBA" id="ARBA00022741"/>
    </source>
</evidence>
<dbReference type="Gene3D" id="3.40.50.300">
    <property type="entry name" value="P-loop containing nucleotide triphosphate hydrolases"/>
    <property type="match status" value="1"/>
</dbReference>
<protein>
    <submittedName>
        <fullName evidence="3">Uncharacterized protein</fullName>
    </submittedName>
</protein>
<keyword evidence="2" id="KW-0342">GTP-binding</keyword>
<dbReference type="InterPro" id="IPR024156">
    <property type="entry name" value="Small_GTPase_ARF"/>
</dbReference>
<evidence type="ECO:0000256" key="2">
    <source>
        <dbReference type="ARBA" id="ARBA00023134"/>
    </source>
</evidence>
<accession>A0ABR3Q5Y9</accession>
<dbReference type="PROSITE" id="PS51417">
    <property type="entry name" value="ARF"/>
    <property type="match status" value="1"/>
</dbReference>
<evidence type="ECO:0000313" key="4">
    <source>
        <dbReference type="Proteomes" id="UP001565368"/>
    </source>
</evidence>
<dbReference type="EMBL" id="JBBXJM010000003">
    <property type="protein sequence ID" value="KAL1409952.1"/>
    <property type="molecule type" value="Genomic_DNA"/>
</dbReference>
<name>A0ABR3Q5Y9_9TREE</name>